<dbReference type="EMBL" id="JAVDSJ010000003">
    <property type="protein sequence ID" value="MDR6584689.1"/>
    <property type="molecule type" value="Genomic_DNA"/>
</dbReference>
<organism evidence="2 3">
    <name type="scientific">Herbaspirillum frisingense</name>
    <dbReference type="NCBI Taxonomy" id="92645"/>
    <lineage>
        <taxon>Bacteria</taxon>
        <taxon>Pseudomonadati</taxon>
        <taxon>Pseudomonadota</taxon>
        <taxon>Betaproteobacteria</taxon>
        <taxon>Burkholderiales</taxon>
        <taxon>Oxalobacteraceae</taxon>
        <taxon>Herbaspirillum</taxon>
    </lineage>
</organism>
<feature type="domain" description="HD-GYP" evidence="1">
    <location>
        <begin position="172"/>
        <end position="369"/>
    </location>
</feature>
<dbReference type="InterPro" id="IPR037522">
    <property type="entry name" value="HD_GYP_dom"/>
</dbReference>
<dbReference type="InterPro" id="IPR052020">
    <property type="entry name" value="Cyclic_di-GMP/3'3'-cGAMP_PDE"/>
</dbReference>
<dbReference type="SUPFAM" id="SSF109604">
    <property type="entry name" value="HD-domain/PDEase-like"/>
    <property type="match status" value="1"/>
</dbReference>
<dbReference type="Proteomes" id="UP001260715">
    <property type="component" value="Unassembled WGS sequence"/>
</dbReference>
<reference evidence="2 3" key="1">
    <citation type="submission" date="2023-07" db="EMBL/GenBank/DDBJ databases">
        <title>Sorghum-associated microbial communities from plants grown in Nebraska, USA.</title>
        <authorList>
            <person name="Schachtman D."/>
        </authorList>
    </citation>
    <scope>NUCLEOTIDE SEQUENCE [LARGE SCALE GENOMIC DNA]</scope>
    <source>
        <strain evidence="2 3">596</strain>
    </source>
</reference>
<dbReference type="Gene3D" id="1.10.3210.10">
    <property type="entry name" value="Hypothetical protein af1432"/>
    <property type="match status" value="1"/>
</dbReference>
<dbReference type="SMART" id="SM00471">
    <property type="entry name" value="HDc"/>
    <property type="match status" value="1"/>
</dbReference>
<dbReference type="Pfam" id="PF11563">
    <property type="entry name" value="Protoglobin"/>
    <property type="match status" value="1"/>
</dbReference>
<proteinExistence type="predicted"/>
<evidence type="ECO:0000313" key="2">
    <source>
        <dbReference type="EMBL" id="MDR6584689.1"/>
    </source>
</evidence>
<dbReference type="InterPro" id="IPR009050">
    <property type="entry name" value="Globin-like_sf"/>
</dbReference>
<keyword evidence="3" id="KW-1185">Reference proteome</keyword>
<comment type="caution">
    <text evidence="2">The sequence shown here is derived from an EMBL/GenBank/DDBJ whole genome shotgun (WGS) entry which is preliminary data.</text>
</comment>
<sequence>MPQQKIQNLQLMQTRLDKWLEFLSIDESTADCLIGVAPLLEKHIDSLLDTVYEKILSNSATQEMFADLSSIERAKQAQRHHWIYFVLRANFGPEYLVAARRIGETHYRLGVDLRFYLGTYTLMTDLWNEIVLKHFRNDCLFLQKLLSAISRVTTVDMGMTTAVYYDSQSDALRELAHELNFALARAGEFRDNETGRHLVRMSKMCRALAKKIGMEDQWAEMLEIASPLHDVGKIGIPDNVLLKPGALLPDEIRLMRTHPSIGATIIPDYPAEVIKIARRVALTHHEKWDGTGYPSGLKKKEIPLEGRIAAICDVYDALVSARPYKEPWTSQKATHYIQERSGQDFDPDLVEAFLAILPEVHAIQIKYSDH</sequence>
<dbReference type="SUPFAM" id="SSF46458">
    <property type="entry name" value="Globin-like"/>
    <property type="match status" value="1"/>
</dbReference>
<dbReference type="InterPro" id="IPR039379">
    <property type="entry name" value="Protoglobin_sensor_dom"/>
</dbReference>
<evidence type="ECO:0000313" key="3">
    <source>
        <dbReference type="Proteomes" id="UP001260715"/>
    </source>
</evidence>
<dbReference type="PANTHER" id="PTHR45228:SF5">
    <property type="entry name" value="CYCLIC DI-GMP PHOSPHODIESTERASE VC_1348-RELATED"/>
    <property type="match status" value="1"/>
</dbReference>
<dbReference type="Pfam" id="PF13487">
    <property type="entry name" value="HD_5"/>
    <property type="match status" value="1"/>
</dbReference>
<dbReference type="CDD" id="cd00077">
    <property type="entry name" value="HDc"/>
    <property type="match status" value="1"/>
</dbReference>
<dbReference type="InterPro" id="IPR003607">
    <property type="entry name" value="HD/PDEase_dom"/>
</dbReference>
<evidence type="ECO:0000259" key="1">
    <source>
        <dbReference type="PROSITE" id="PS51832"/>
    </source>
</evidence>
<dbReference type="PANTHER" id="PTHR45228">
    <property type="entry name" value="CYCLIC DI-GMP PHOSPHODIESTERASE TM_0186-RELATED"/>
    <property type="match status" value="1"/>
</dbReference>
<dbReference type="PROSITE" id="PS51832">
    <property type="entry name" value="HD_GYP"/>
    <property type="match status" value="1"/>
</dbReference>
<dbReference type="RefSeq" id="WP_102663505.1">
    <property type="nucleotide sequence ID" value="NZ_JAVDSJ010000003.1"/>
</dbReference>
<protein>
    <submittedName>
        <fullName evidence="2">Two-component system response regulator</fullName>
    </submittedName>
</protein>
<accession>A0ABU1PFR5</accession>
<dbReference type="CDD" id="cd01068">
    <property type="entry name" value="globin_sensor"/>
    <property type="match status" value="1"/>
</dbReference>
<dbReference type="Gene3D" id="1.10.490.10">
    <property type="entry name" value="Globins"/>
    <property type="match status" value="1"/>
</dbReference>
<gene>
    <name evidence="2" type="ORF">J2W50_002899</name>
</gene>
<dbReference type="InterPro" id="IPR044398">
    <property type="entry name" value="Globin-sensor_dom"/>
</dbReference>
<dbReference type="InterPro" id="IPR012292">
    <property type="entry name" value="Globin/Proto"/>
</dbReference>
<name>A0ABU1PFR5_9BURK</name>